<name>A0ABP1BSB3_9BRYO</name>
<proteinExistence type="predicted"/>
<accession>A0ABP1BSB3</accession>
<organism evidence="2 3">
    <name type="scientific">Sphagnum jensenii</name>
    <dbReference type="NCBI Taxonomy" id="128206"/>
    <lineage>
        <taxon>Eukaryota</taxon>
        <taxon>Viridiplantae</taxon>
        <taxon>Streptophyta</taxon>
        <taxon>Embryophyta</taxon>
        <taxon>Bryophyta</taxon>
        <taxon>Sphagnophytina</taxon>
        <taxon>Sphagnopsida</taxon>
        <taxon>Sphagnales</taxon>
        <taxon>Sphagnaceae</taxon>
        <taxon>Sphagnum</taxon>
    </lineage>
</organism>
<evidence type="ECO:0000313" key="2">
    <source>
        <dbReference type="EMBL" id="CAK9879148.1"/>
    </source>
</evidence>
<gene>
    <name evidence="2" type="ORF">CSSPJE1EN2_LOCUS20712</name>
</gene>
<protein>
    <submittedName>
        <fullName evidence="2">Uncharacterized protein</fullName>
    </submittedName>
</protein>
<evidence type="ECO:0000256" key="1">
    <source>
        <dbReference type="SAM" id="MobiDB-lite"/>
    </source>
</evidence>
<dbReference type="Proteomes" id="UP001497522">
    <property type="component" value="Chromosome 7"/>
</dbReference>
<dbReference type="EMBL" id="OZ023708">
    <property type="protein sequence ID" value="CAK9879148.1"/>
    <property type="molecule type" value="Genomic_DNA"/>
</dbReference>
<feature type="region of interest" description="Disordered" evidence="1">
    <location>
        <begin position="1"/>
        <end position="24"/>
    </location>
</feature>
<evidence type="ECO:0000313" key="3">
    <source>
        <dbReference type="Proteomes" id="UP001497522"/>
    </source>
</evidence>
<feature type="compositionally biased region" description="Polar residues" evidence="1">
    <location>
        <begin position="1"/>
        <end position="12"/>
    </location>
</feature>
<keyword evidence="3" id="KW-1185">Reference proteome</keyword>
<sequence>MQHNMASLRSQSPPLPKLQTATQLQRRGCVKMKIALQRRKQADYDGQVEAKQGLRWQPSLLKHRKRRRPLAEKCIRWN</sequence>
<reference evidence="2" key="1">
    <citation type="submission" date="2024-03" db="EMBL/GenBank/DDBJ databases">
        <authorList>
            <consortium name="ELIXIR-Norway"/>
            <consortium name="Elixir Norway"/>
        </authorList>
    </citation>
    <scope>NUCLEOTIDE SEQUENCE</scope>
</reference>